<dbReference type="AlphaFoldDB" id="A0AAQ1TX30"/>
<evidence type="ECO:0000259" key="4">
    <source>
        <dbReference type="PROSITE" id="PS50949"/>
    </source>
</evidence>
<dbReference type="InterPro" id="IPR036390">
    <property type="entry name" value="WH_DNA-bd_sf"/>
</dbReference>
<dbReference type="InterPro" id="IPR011663">
    <property type="entry name" value="UTRA"/>
</dbReference>
<comment type="caution">
    <text evidence="5">The sequence shown here is derived from an EMBL/GenBank/DDBJ whole genome shotgun (WGS) entry which is preliminary data.</text>
</comment>
<dbReference type="InterPro" id="IPR028978">
    <property type="entry name" value="Chorismate_lyase_/UTRA_dom_sf"/>
</dbReference>
<dbReference type="PROSITE" id="PS50949">
    <property type="entry name" value="HTH_GNTR"/>
    <property type="match status" value="1"/>
</dbReference>
<keyword evidence="1" id="KW-0805">Transcription regulation</keyword>
<keyword evidence="2" id="KW-0238">DNA-binding</keyword>
<dbReference type="EMBL" id="BJLD01000002">
    <property type="protein sequence ID" value="GEA43163.1"/>
    <property type="molecule type" value="Genomic_DNA"/>
</dbReference>
<evidence type="ECO:0000256" key="3">
    <source>
        <dbReference type="ARBA" id="ARBA00023163"/>
    </source>
</evidence>
<dbReference type="Proteomes" id="UP000315234">
    <property type="component" value="Unassembled WGS sequence"/>
</dbReference>
<keyword evidence="3" id="KW-0804">Transcription</keyword>
<reference evidence="5 6" key="1">
    <citation type="submission" date="2019-06" db="EMBL/GenBank/DDBJ databases">
        <title>Draft genome sequence of Corynebacterium striatum NBRC 15291.</title>
        <authorList>
            <person name="Miura T."/>
            <person name="Furukawa M."/>
            <person name="Shimamura M."/>
            <person name="Ohyama Y."/>
            <person name="Yamazoe A."/>
            <person name="Kawasaki H."/>
        </authorList>
    </citation>
    <scope>NUCLEOTIDE SEQUENCE [LARGE SCALE GENOMIC DNA]</scope>
    <source>
        <strain evidence="5 6">NBRC 15291</strain>
    </source>
</reference>
<dbReference type="PANTHER" id="PTHR44846">
    <property type="entry name" value="MANNOSYL-D-GLYCERATE TRANSPORT/METABOLISM SYSTEM REPRESSOR MNGR-RELATED"/>
    <property type="match status" value="1"/>
</dbReference>
<dbReference type="PANTHER" id="PTHR44846:SF17">
    <property type="entry name" value="GNTR-FAMILY TRANSCRIPTIONAL REGULATOR"/>
    <property type="match status" value="1"/>
</dbReference>
<dbReference type="InterPro" id="IPR036388">
    <property type="entry name" value="WH-like_DNA-bd_sf"/>
</dbReference>
<name>A0AAQ1TX30_CORST</name>
<feature type="domain" description="HTH gntR-type" evidence="4">
    <location>
        <begin position="6"/>
        <end position="74"/>
    </location>
</feature>
<dbReference type="CDD" id="cd07377">
    <property type="entry name" value="WHTH_GntR"/>
    <property type="match status" value="1"/>
</dbReference>
<sequence length="250" mass="28129">MAVREVQQHKKIADYLRALIKEEEIKAGEFFPSEAELCSKFDSSRGPVRQAIATLRAEGLVSSGRGRRSVVLGRFNSEDFASILSISHWLESRGLDAGQKTLWTARRPAPKDAARYLRLPEDEQIVFVHRIRTTLGTSFAIERMYFPLDVGKYILDFDADSGSIHSHLFEKGVDYDNAHRLLTLVYASDEDAQALACEPGAPLWRVQLELSDRTGRPVEYAENLFLADRMQLGITNVRGTTSPLEVMLTD</sequence>
<evidence type="ECO:0000256" key="1">
    <source>
        <dbReference type="ARBA" id="ARBA00023015"/>
    </source>
</evidence>
<accession>A0AAQ1TX30</accession>
<organism evidence="5 6">
    <name type="scientific">Corynebacterium striatum</name>
    <dbReference type="NCBI Taxonomy" id="43770"/>
    <lineage>
        <taxon>Bacteria</taxon>
        <taxon>Bacillati</taxon>
        <taxon>Actinomycetota</taxon>
        <taxon>Actinomycetes</taxon>
        <taxon>Mycobacteriales</taxon>
        <taxon>Corynebacteriaceae</taxon>
        <taxon>Corynebacterium</taxon>
    </lineage>
</organism>
<dbReference type="SMART" id="SM00345">
    <property type="entry name" value="HTH_GNTR"/>
    <property type="match status" value="1"/>
</dbReference>
<proteinExistence type="predicted"/>
<dbReference type="Gene3D" id="3.40.1410.10">
    <property type="entry name" value="Chorismate lyase-like"/>
    <property type="match status" value="1"/>
</dbReference>
<dbReference type="SMART" id="SM00866">
    <property type="entry name" value="UTRA"/>
    <property type="match status" value="1"/>
</dbReference>
<dbReference type="GO" id="GO:0045892">
    <property type="term" value="P:negative regulation of DNA-templated transcription"/>
    <property type="evidence" value="ECO:0007669"/>
    <property type="project" value="TreeGrafter"/>
</dbReference>
<dbReference type="GO" id="GO:0003700">
    <property type="term" value="F:DNA-binding transcription factor activity"/>
    <property type="evidence" value="ECO:0007669"/>
    <property type="project" value="InterPro"/>
</dbReference>
<evidence type="ECO:0000313" key="6">
    <source>
        <dbReference type="Proteomes" id="UP000315234"/>
    </source>
</evidence>
<dbReference type="Gene3D" id="1.10.10.10">
    <property type="entry name" value="Winged helix-like DNA-binding domain superfamily/Winged helix DNA-binding domain"/>
    <property type="match status" value="1"/>
</dbReference>
<dbReference type="InterPro" id="IPR000524">
    <property type="entry name" value="Tscrpt_reg_HTH_GntR"/>
</dbReference>
<dbReference type="InterPro" id="IPR050679">
    <property type="entry name" value="Bact_HTH_transcr_reg"/>
</dbReference>
<evidence type="ECO:0000256" key="2">
    <source>
        <dbReference type="ARBA" id="ARBA00023125"/>
    </source>
</evidence>
<dbReference type="SUPFAM" id="SSF46785">
    <property type="entry name" value="Winged helix' DNA-binding domain"/>
    <property type="match status" value="1"/>
</dbReference>
<dbReference type="Pfam" id="PF00392">
    <property type="entry name" value="GntR"/>
    <property type="match status" value="1"/>
</dbReference>
<protein>
    <submittedName>
        <fullName evidence="5">GntR family transcriptional regulator</fullName>
    </submittedName>
</protein>
<dbReference type="SUPFAM" id="SSF64288">
    <property type="entry name" value="Chorismate lyase-like"/>
    <property type="match status" value="1"/>
</dbReference>
<gene>
    <name evidence="5" type="ORF">Cst04h_13330</name>
</gene>
<dbReference type="RefSeq" id="WP_005528356.1">
    <property type="nucleotide sequence ID" value="NZ_BJLD01000002.1"/>
</dbReference>
<dbReference type="Pfam" id="PF07702">
    <property type="entry name" value="UTRA"/>
    <property type="match status" value="1"/>
</dbReference>
<dbReference type="GO" id="GO:0003677">
    <property type="term" value="F:DNA binding"/>
    <property type="evidence" value="ECO:0007669"/>
    <property type="project" value="UniProtKB-KW"/>
</dbReference>
<evidence type="ECO:0000313" key="5">
    <source>
        <dbReference type="EMBL" id="GEA43163.1"/>
    </source>
</evidence>
<dbReference type="PRINTS" id="PR00035">
    <property type="entry name" value="HTHGNTR"/>
</dbReference>